<dbReference type="SUPFAM" id="SSF48452">
    <property type="entry name" value="TPR-like"/>
    <property type="match status" value="3"/>
</dbReference>
<dbReference type="NCBIfam" id="TIGR02917">
    <property type="entry name" value="PEP_TPR_lipo"/>
    <property type="match status" value="1"/>
</dbReference>
<dbReference type="InterPro" id="IPR014266">
    <property type="entry name" value="PEP-CTERM_TPR_PrsT"/>
</dbReference>
<dbReference type="PANTHER" id="PTHR12558:SF44">
    <property type="entry name" value="TETRATRICOPEPTIDE REPEAT-CONTAINING PROTEIN"/>
    <property type="match status" value="1"/>
</dbReference>
<feature type="domain" description="Cytochrome c-type biogenesis protein H TPR" evidence="2">
    <location>
        <begin position="187"/>
        <end position="286"/>
    </location>
</feature>
<feature type="repeat" description="TPR" evidence="1">
    <location>
        <begin position="800"/>
        <end position="833"/>
    </location>
</feature>
<evidence type="ECO:0000313" key="3">
    <source>
        <dbReference type="EMBL" id="GGB20693.1"/>
    </source>
</evidence>
<feature type="repeat" description="TPR" evidence="1">
    <location>
        <begin position="227"/>
        <end position="260"/>
    </location>
</feature>
<dbReference type="PROSITE" id="PS50005">
    <property type="entry name" value="TPR"/>
    <property type="match status" value="6"/>
</dbReference>
<evidence type="ECO:0000259" key="2">
    <source>
        <dbReference type="Pfam" id="PF23914"/>
    </source>
</evidence>
<dbReference type="Pfam" id="PF13174">
    <property type="entry name" value="TPR_6"/>
    <property type="match status" value="1"/>
</dbReference>
<dbReference type="InterPro" id="IPR056413">
    <property type="entry name" value="TPR_CcmH_CycH"/>
</dbReference>
<dbReference type="Proteomes" id="UP000651977">
    <property type="component" value="Unassembled WGS sequence"/>
</dbReference>
<protein>
    <recommendedName>
        <fullName evidence="2">Cytochrome c-type biogenesis protein H TPR domain-containing protein</fullName>
    </recommendedName>
</protein>
<dbReference type="RefSeq" id="WP_055734050.1">
    <property type="nucleotide sequence ID" value="NZ_BMDY01000036.1"/>
</dbReference>
<proteinExistence type="predicted"/>
<dbReference type="InterPro" id="IPR019734">
    <property type="entry name" value="TPR_rpt"/>
</dbReference>
<feature type="repeat" description="TPR" evidence="1">
    <location>
        <begin position="56"/>
        <end position="89"/>
    </location>
</feature>
<dbReference type="PROSITE" id="PS50293">
    <property type="entry name" value="TPR_REGION"/>
    <property type="match status" value="1"/>
</dbReference>
<keyword evidence="4" id="KW-1185">Reference proteome</keyword>
<reference evidence="4" key="1">
    <citation type="journal article" date="2019" name="Int. J. Syst. Evol. Microbiol.">
        <title>The Global Catalogue of Microorganisms (GCM) 10K type strain sequencing project: providing services to taxonomists for standard genome sequencing and annotation.</title>
        <authorList>
            <consortium name="The Broad Institute Genomics Platform"/>
            <consortium name="The Broad Institute Genome Sequencing Center for Infectious Disease"/>
            <person name="Wu L."/>
            <person name="Ma J."/>
        </authorList>
    </citation>
    <scope>NUCLEOTIDE SEQUENCE [LARGE SCALE GENOMIC DNA]</scope>
    <source>
        <strain evidence="4">CGMCC 1.10131</strain>
    </source>
</reference>
<dbReference type="Pfam" id="PF23914">
    <property type="entry name" value="TPR_CcmH_CycH"/>
    <property type="match status" value="1"/>
</dbReference>
<feature type="repeat" description="TPR" evidence="1">
    <location>
        <begin position="295"/>
        <end position="328"/>
    </location>
</feature>
<dbReference type="Pfam" id="PF14559">
    <property type="entry name" value="TPR_19"/>
    <property type="match status" value="1"/>
</dbReference>
<dbReference type="PANTHER" id="PTHR12558">
    <property type="entry name" value="CELL DIVISION CYCLE 16,23,27"/>
    <property type="match status" value="1"/>
</dbReference>
<evidence type="ECO:0000256" key="1">
    <source>
        <dbReference type="PROSITE-ProRule" id="PRU00339"/>
    </source>
</evidence>
<dbReference type="SUPFAM" id="SSF81901">
    <property type="entry name" value="HCP-like"/>
    <property type="match status" value="1"/>
</dbReference>
<feature type="repeat" description="TPR" evidence="1">
    <location>
        <begin position="193"/>
        <end position="226"/>
    </location>
</feature>
<evidence type="ECO:0000313" key="4">
    <source>
        <dbReference type="Proteomes" id="UP000651977"/>
    </source>
</evidence>
<dbReference type="EMBL" id="BMDY01000036">
    <property type="protein sequence ID" value="GGB20693.1"/>
    <property type="molecule type" value="Genomic_DNA"/>
</dbReference>
<dbReference type="Pfam" id="PF00515">
    <property type="entry name" value="TPR_1"/>
    <property type="match status" value="1"/>
</dbReference>
<gene>
    <name evidence="3" type="ORF">GCM10007414_37620</name>
</gene>
<comment type="caution">
    <text evidence="3">The sequence shown here is derived from an EMBL/GenBank/DDBJ whole genome shotgun (WGS) entry which is preliminary data.</text>
</comment>
<keyword evidence="1" id="KW-0802">TPR repeat</keyword>
<feature type="repeat" description="TPR" evidence="1">
    <location>
        <begin position="462"/>
        <end position="495"/>
    </location>
</feature>
<sequence>MKKIFLCTALALTLNACGGDSAQEHLAKAQNYLKENQQNAAVIELKNAIKKDANLAQARLELGEIYLDRGNYPAAAKELERAKDLGANKQRLAPLLARTYLNQGQSEQIAELINNNRPFDIEVETELLAIHALSLFRNGQIDEAQLSLNQAQELGYEGTYSRMVKASLSAANNEFNAANQTLEQLSQEAPNNTDIWLLKGHLASMSNDNVNAVEAYRKAVELAPDASQYTLYLAQALVKNKQFSEAEPYLDRILQIAPNHMLSNQLKAYIRFQSEDYEQAFNIATKALQNGSNNTATQLVAGISAYKLQKYQQALTQLERVVSKEPQNALAQRLYVTTQFRIGHLDDAFNQLNQDSVSDNQDSDFLSTVSLQLNRLGRPAEALQIAEKAANVGGLSEKAKLGLLKLKQDDPSGVPLLQQVLEESPNHAQAFLGLQTYYYQQGQQQQVLQALDEWLAKHPSEQSVLLFKGAILEQLERYDEALASYQAILKNNPKDIIALLFSSSIYAQKGQLEKAYQIALEVKQQQPDNLRAFEFLLNFATQLDRSQEVKTLIDEQLKASPDSVLLIEQQARYFLSNQDLASAIERLEQISPLQRDDRVWQLLGDSYLESGQSEQAALTYRSWLDNSPLSLAAYIKNIHQHELKGELTEAISLSEQAVKLFKNNQRLIFVHSVLLLKAGQAQASQEALNQLNARQQQTPAALQQQGYIYLVQQNWDSAITTLEQLYQNYPSTQTANLLIRAYKGAGDNAKAIAFIEAAIEKYQDAANPLKLQLAELQMQANPQQALAEYQNILQQEPNNIIALNNLAWIYHDMGEFDEALSYAKQAHELNPNIAQVKDSYGYMLLKSGNSAEAATVLEQSYLLQNDNEIALHFVEALITNQQTEKAQQVLNNLQELNPEQLNKKAELEALLN</sequence>
<name>A0ABQ1I678_9ALTE</name>
<dbReference type="Pfam" id="PF13432">
    <property type="entry name" value="TPR_16"/>
    <property type="match status" value="3"/>
</dbReference>
<dbReference type="SMART" id="SM00028">
    <property type="entry name" value="TPR"/>
    <property type="match status" value="14"/>
</dbReference>
<dbReference type="Gene3D" id="1.25.40.10">
    <property type="entry name" value="Tetratricopeptide repeat domain"/>
    <property type="match status" value="4"/>
</dbReference>
<dbReference type="InterPro" id="IPR011990">
    <property type="entry name" value="TPR-like_helical_dom_sf"/>
</dbReference>
<organism evidence="3 4">
    <name type="scientific">Agarivorans gilvus</name>
    <dbReference type="NCBI Taxonomy" id="680279"/>
    <lineage>
        <taxon>Bacteria</taxon>
        <taxon>Pseudomonadati</taxon>
        <taxon>Pseudomonadota</taxon>
        <taxon>Gammaproteobacteria</taxon>
        <taxon>Alteromonadales</taxon>
        <taxon>Alteromonadaceae</taxon>
        <taxon>Agarivorans</taxon>
    </lineage>
</organism>
<accession>A0ABQ1I678</accession>